<evidence type="ECO:0000313" key="4">
    <source>
        <dbReference type="Proteomes" id="UP000091820"/>
    </source>
</evidence>
<feature type="compositionally biased region" description="Basic residues" evidence="1">
    <location>
        <begin position="79"/>
        <end position="90"/>
    </location>
</feature>
<evidence type="ECO:0000256" key="2">
    <source>
        <dbReference type="SAM" id="Phobius"/>
    </source>
</evidence>
<dbReference type="EnsemblMetazoa" id="GBRI025032-RA">
    <property type="protein sequence ID" value="GBRI025032-PA"/>
    <property type="gene ID" value="GBRI025032"/>
</dbReference>
<accession>A0A1A9WMG3</accession>
<dbReference type="Proteomes" id="UP000091820">
    <property type="component" value="Unassembled WGS sequence"/>
</dbReference>
<dbReference type="VEuPathDB" id="VectorBase:GBRI025032"/>
<keyword evidence="2" id="KW-0812">Transmembrane</keyword>
<sequence length="111" mass="12995">MYRDLTQHNANVDSSLGQYKQRQRAARLYTCFLAIYGLQIIKAVMIIATMMYDDNDVVSNHSFDYIGDDGNDEGNKQKSFLHQRKQKAEKKKPETHQKFKSYPIRVAKLYD</sequence>
<protein>
    <submittedName>
        <fullName evidence="3">Uncharacterized protein</fullName>
    </submittedName>
</protein>
<reference evidence="3" key="2">
    <citation type="submission" date="2020-05" db="UniProtKB">
        <authorList>
            <consortium name="EnsemblMetazoa"/>
        </authorList>
    </citation>
    <scope>IDENTIFICATION</scope>
    <source>
        <strain evidence="3">IAEA</strain>
    </source>
</reference>
<name>A0A1A9WMG3_9MUSC</name>
<keyword evidence="2" id="KW-1133">Transmembrane helix</keyword>
<reference evidence="4" key="1">
    <citation type="submission" date="2014-03" db="EMBL/GenBank/DDBJ databases">
        <authorList>
            <person name="Aksoy S."/>
            <person name="Warren W."/>
            <person name="Wilson R.K."/>
        </authorList>
    </citation>
    <scope>NUCLEOTIDE SEQUENCE [LARGE SCALE GENOMIC DNA]</scope>
    <source>
        <strain evidence="4">IAEA</strain>
    </source>
</reference>
<evidence type="ECO:0000313" key="3">
    <source>
        <dbReference type="EnsemblMetazoa" id="GBRI025032-PA"/>
    </source>
</evidence>
<feature type="transmembrane region" description="Helical" evidence="2">
    <location>
        <begin position="28"/>
        <end position="52"/>
    </location>
</feature>
<keyword evidence="2" id="KW-0472">Membrane</keyword>
<dbReference type="AlphaFoldDB" id="A0A1A9WMG3"/>
<evidence type="ECO:0000256" key="1">
    <source>
        <dbReference type="SAM" id="MobiDB-lite"/>
    </source>
</evidence>
<proteinExistence type="predicted"/>
<organism evidence="3 4">
    <name type="scientific">Glossina brevipalpis</name>
    <dbReference type="NCBI Taxonomy" id="37001"/>
    <lineage>
        <taxon>Eukaryota</taxon>
        <taxon>Metazoa</taxon>
        <taxon>Ecdysozoa</taxon>
        <taxon>Arthropoda</taxon>
        <taxon>Hexapoda</taxon>
        <taxon>Insecta</taxon>
        <taxon>Pterygota</taxon>
        <taxon>Neoptera</taxon>
        <taxon>Endopterygota</taxon>
        <taxon>Diptera</taxon>
        <taxon>Brachycera</taxon>
        <taxon>Muscomorpha</taxon>
        <taxon>Hippoboscoidea</taxon>
        <taxon>Glossinidae</taxon>
        <taxon>Glossina</taxon>
    </lineage>
</organism>
<keyword evidence="4" id="KW-1185">Reference proteome</keyword>
<feature type="region of interest" description="Disordered" evidence="1">
    <location>
        <begin position="68"/>
        <end position="97"/>
    </location>
</feature>